<dbReference type="Proteomes" id="UP000029733">
    <property type="component" value="Unassembled WGS sequence"/>
</dbReference>
<comment type="caution">
    <text evidence="1">The sequence shown here is derived from an EMBL/GenBank/DDBJ whole genome shotgun (WGS) entry which is preliminary data.</text>
</comment>
<evidence type="ECO:0000313" key="2">
    <source>
        <dbReference type="Proteomes" id="UP000029733"/>
    </source>
</evidence>
<keyword evidence="2" id="KW-1185">Reference proteome</keyword>
<organism evidence="1 2">
    <name type="scientific">Helicobacter jaachi</name>
    <dbReference type="NCBI Taxonomy" id="1677920"/>
    <lineage>
        <taxon>Bacteria</taxon>
        <taxon>Pseudomonadati</taxon>
        <taxon>Campylobacterota</taxon>
        <taxon>Epsilonproteobacteria</taxon>
        <taxon>Campylobacterales</taxon>
        <taxon>Helicobacteraceae</taxon>
        <taxon>Helicobacter</taxon>
    </lineage>
</organism>
<protein>
    <submittedName>
        <fullName evidence="1">Cupin domain-containing protein</fullName>
    </submittedName>
</protein>
<evidence type="ECO:0000313" key="1">
    <source>
        <dbReference type="EMBL" id="TLD96092.1"/>
    </source>
</evidence>
<name>A0A4V6I2G6_9HELI</name>
<gene>
    <name evidence="1" type="ORF">LS71_007565</name>
</gene>
<dbReference type="RefSeq" id="WP_034355712.1">
    <property type="nucleotide sequence ID" value="NZ_JRPR02000006.1"/>
</dbReference>
<dbReference type="AlphaFoldDB" id="A0A4V6I2G6"/>
<dbReference type="InterPro" id="IPR011051">
    <property type="entry name" value="RmlC_Cupin_sf"/>
</dbReference>
<dbReference type="SUPFAM" id="SSF51182">
    <property type="entry name" value="RmlC-like cupins"/>
    <property type="match status" value="1"/>
</dbReference>
<proteinExistence type="predicted"/>
<reference evidence="1 2" key="1">
    <citation type="journal article" date="2014" name="Genome Announc.">
        <title>Draft genome sequences of eight enterohepatic helicobacter species isolated from both laboratory and wild rodents.</title>
        <authorList>
            <person name="Sheh A."/>
            <person name="Shen Z."/>
            <person name="Fox J.G."/>
        </authorList>
    </citation>
    <scope>NUCLEOTIDE SEQUENCE [LARGE SCALE GENOMIC DNA]</scope>
    <source>
        <strain evidence="1 2">MIT 09-6949</strain>
    </source>
</reference>
<dbReference type="InterPro" id="IPR014710">
    <property type="entry name" value="RmlC-like_jellyroll"/>
</dbReference>
<dbReference type="OrthoDB" id="997205at2"/>
<sequence>MIAQVTHWSEAELIKGEVKVNVLAQNNASKEIQIAMGEGGEMKKHKAPFAISVQVLSGYIHFEVEKEIFELKALDMISLEANIPHSLKALKDSIVRLSLAHGDSVQRVNAVLK</sequence>
<accession>A0A4V6I2G6</accession>
<dbReference type="STRING" id="1677920.LS71_07010"/>
<dbReference type="Gene3D" id="2.60.120.10">
    <property type="entry name" value="Jelly Rolls"/>
    <property type="match status" value="1"/>
</dbReference>
<dbReference type="EMBL" id="JRPR02000006">
    <property type="protein sequence ID" value="TLD96092.1"/>
    <property type="molecule type" value="Genomic_DNA"/>
</dbReference>